<dbReference type="Proteomes" id="UP000324222">
    <property type="component" value="Unassembled WGS sequence"/>
</dbReference>
<reference evidence="1 2" key="1">
    <citation type="submission" date="2019-05" db="EMBL/GenBank/DDBJ databases">
        <title>Another draft genome of Portunus trituberculatus and its Hox gene families provides insights of decapod evolution.</title>
        <authorList>
            <person name="Jeong J.-H."/>
            <person name="Song I."/>
            <person name="Kim S."/>
            <person name="Choi T."/>
            <person name="Kim D."/>
            <person name="Ryu S."/>
            <person name="Kim W."/>
        </authorList>
    </citation>
    <scope>NUCLEOTIDE SEQUENCE [LARGE SCALE GENOMIC DNA]</scope>
    <source>
        <tissue evidence="1">Muscle</tissue>
    </source>
</reference>
<evidence type="ECO:0000313" key="2">
    <source>
        <dbReference type="Proteomes" id="UP000324222"/>
    </source>
</evidence>
<gene>
    <name evidence="1" type="ORF">E2C01_028434</name>
</gene>
<evidence type="ECO:0000313" key="1">
    <source>
        <dbReference type="EMBL" id="MPC35026.1"/>
    </source>
</evidence>
<dbReference type="EMBL" id="VSRR010003180">
    <property type="protein sequence ID" value="MPC35026.1"/>
    <property type="molecule type" value="Genomic_DNA"/>
</dbReference>
<keyword evidence="2" id="KW-1185">Reference proteome</keyword>
<name>A0A5B7EP43_PORTR</name>
<proteinExistence type="predicted"/>
<protein>
    <submittedName>
        <fullName evidence="1">Uncharacterized protein</fullName>
    </submittedName>
</protein>
<comment type="caution">
    <text evidence="1">The sequence shown here is derived from an EMBL/GenBank/DDBJ whole genome shotgun (WGS) entry which is preliminary data.</text>
</comment>
<organism evidence="1 2">
    <name type="scientific">Portunus trituberculatus</name>
    <name type="common">Swimming crab</name>
    <name type="synonym">Neptunus trituberculatus</name>
    <dbReference type="NCBI Taxonomy" id="210409"/>
    <lineage>
        <taxon>Eukaryota</taxon>
        <taxon>Metazoa</taxon>
        <taxon>Ecdysozoa</taxon>
        <taxon>Arthropoda</taxon>
        <taxon>Crustacea</taxon>
        <taxon>Multicrustacea</taxon>
        <taxon>Malacostraca</taxon>
        <taxon>Eumalacostraca</taxon>
        <taxon>Eucarida</taxon>
        <taxon>Decapoda</taxon>
        <taxon>Pleocyemata</taxon>
        <taxon>Brachyura</taxon>
        <taxon>Eubrachyura</taxon>
        <taxon>Portunoidea</taxon>
        <taxon>Portunidae</taxon>
        <taxon>Portuninae</taxon>
        <taxon>Portunus</taxon>
    </lineage>
</organism>
<sequence length="83" mass="9439">MKIRNLVSVQVLMSHSTPLVDSQESNKEKHYKDVFMDGESSSGDLPSPPHLSPLLFSVIHHQPSLTVCTNKKNIKIFTNLRFY</sequence>
<dbReference type="AlphaFoldDB" id="A0A5B7EP43"/>
<accession>A0A5B7EP43</accession>